<dbReference type="GO" id="GO:0006351">
    <property type="term" value="P:DNA-templated transcription"/>
    <property type="evidence" value="ECO:0007669"/>
    <property type="project" value="InterPro"/>
</dbReference>
<dbReference type="EMBL" id="DS022301">
    <property type="protein sequence ID" value="OAJ37798.1"/>
    <property type="molecule type" value="Genomic_DNA"/>
</dbReference>
<feature type="domain" description="Zn(2)-C6 fungal-type" evidence="6">
    <location>
        <begin position="20"/>
        <end position="50"/>
    </location>
</feature>
<dbReference type="Gene3D" id="4.10.240.10">
    <property type="entry name" value="Zn(2)-C6 fungal-type DNA-binding domain"/>
    <property type="match status" value="1"/>
</dbReference>
<sequence>MPRTTTVNKTKTPVTRITQACDSCVRKKCRCDGSQPMCTPCSNSGTQCTYLVSHRKRGPVPAEAKSRSKRLFTAAVVANNNLASASIISTTDSTTHDTQSESLNSHVVSKPSYALEPVSSAMSDVSLLFNPSLAFDGFLSAELANFQQTPILQVATNCALTPKTSTLPLLQLEPIQSNFTSLQKAPIRLELVHIFFMYFHPYFPVLCRERFFENMHRVHQLLLNAMYSVASPYYTYALLSHTRVDQFEPMYSCGDNFYMHARLLVDEHLDNPDMYTVAAVLILAIKSCMTGRGSATWMLLGMAVWMAQQLGLNIDPSILGGFSDHREQDERRALWWICYEVDRSVSGFAGNPGYIKEEEFDVRIPDYRNINEVEDCMECSITPSNIMGCAVLMTAHGHYIHLLRIYTRIITYIRDWLSINTMDPTTCPNTIEQTNIQTLLSEWFSLLPFWMHAFSQPTACGKSPHSDTYFRTYIHIFFQVCIIKVRLPIILHYIAIDGSSWRVAKDYSVVTQAAHAVTSILVELRRQNPFCHYMSPFISYCLSISGMVHALTKQYDKLDIHIEALATLGKFVNLGNLDATMLTTLKISPIDVCVRALKNRLQTTCRQGKQPG</sequence>
<evidence type="ECO:0000313" key="7">
    <source>
        <dbReference type="EMBL" id="OAJ37798.1"/>
    </source>
</evidence>
<dbReference type="AlphaFoldDB" id="A0A177WCH2"/>
<keyword evidence="4" id="KW-0804">Transcription</keyword>
<dbReference type="PANTHER" id="PTHR47338:SF5">
    <property type="entry name" value="ZN(II)2CYS6 TRANSCRIPTION FACTOR (EUROFUNG)"/>
    <property type="match status" value="1"/>
</dbReference>
<dbReference type="Pfam" id="PF04082">
    <property type="entry name" value="Fungal_trans"/>
    <property type="match status" value="1"/>
</dbReference>
<dbReference type="GO" id="GO:0000981">
    <property type="term" value="F:DNA-binding transcription factor activity, RNA polymerase II-specific"/>
    <property type="evidence" value="ECO:0007669"/>
    <property type="project" value="InterPro"/>
</dbReference>
<dbReference type="CDD" id="cd00067">
    <property type="entry name" value="GAL4"/>
    <property type="match status" value="1"/>
</dbReference>
<organism evidence="7 8">
    <name type="scientific">Batrachochytrium dendrobatidis (strain JEL423)</name>
    <dbReference type="NCBI Taxonomy" id="403673"/>
    <lineage>
        <taxon>Eukaryota</taxon>
        <taxon>Fungi</taxon>
        <taxon>Fungi incertae sedis</taxon>
        <taxon>Chytridiomycota</taxon>
        <taxon>Chytridiomycota incertae sedis</taxon>
        <taxon>Chytridiomycetes</taxon>
        <taxon>Rhizophydiales</taxon>
        <taxon>Rhizophydiales incertae sedis</taxon>
        <taxon>Batrachochytrium</taxon>
    </lineage>
</organism>
<dbReference type="OrthoDB" id="2123952at2759"/>
<evidence type="ECO:0000256" key="3">
    <source>
        <dbReference type="ARBA" id="ARBA00023015"/>
    </source>
</evidence>
<dbReference type="PROSITE" id="PS50048">
    <property type="entry name" value="ZN2_CY6_FUNGAL_2"/>
    <property type="match status" value="1"/>
</dbReference>
<reference evidence="7 8" key="2">
    <citation type="submission" date="2016-05" db="EMBL/GenBank/DDBJ databases">
        <title>Lineage-specific infection strategies underlie the spectrum of fungal disease in amphibians.</title>
        <authorList>
            <person name="Cuomo C.A."/>
            <person name="Farrer R.A."/>
            <person name="James T."/>
            <person name="Longcore J."/>
            <person name="Birren B."/>
        </authorList>
    </citation>
    <scope>NUCLEOTIDE SEQUENCE [LARGE SCALE GENOMIC DNA]</scope>
    <source>
        <strain evidence="7 8">JEL423</strain>
    </source>
</reference>
<dbReference type="GO" id="GO:0005634">
    <property type="term" value="C:nucleus"/>
    <property type="evidence" value="ECO:0007669"/>
    <property type="project" value="UniProtKB-SubCell"/>
</dbReference>
<keyword evidence="5" id="KW-0539">Nucleus</keyword>
<dbReference type="InterPro" id="IPR050815">
    <property type="entry name" value="TF_fung"/>
</dbReference>
<dbReference type="STRING" id="403673.A0A177WCH2"/>
<dbReference type="VEuPathDB" id="FungiDB:BDEG_21788"/>
<dbReference type="SMART" id="SM00906">
    <property type="entry name" value="Fungal_trans"/>
    <property type="match status" value="1"/>
</dbReference>
<evidence type="ECO:0000256" key="4">
    <source>
        <dbReference type="ARBA" id="ARBA00023163"/>
    </source>
</evidence>
<gene>
    <name evidence="7" type="ORF">BDEG_21788</name>
</gene>
<dbReference type="PANTHER" id="PTHR47338">
    <property type="entry name" value="ZN(II)2CYS6 TRANSCRIPTION FACTOR (EUROFUNG)-RELATED"/>
    <property type="match status" value="1"/>
</dbReference>
<dbReference type="InterPro" id="IPR007219">
    <property type="entry name" value="XnlR_reg_dom"/>
</dbReference>
<reference evidence="7 8" key="1">
    <citation type="submission" date="2006-10" db="EMBL/GenBank/DDBJ databases">
        <title>The Genome Sequence of Batrachochytrium dendrobatidis JEL423.</title>
        <authorList>
            <consortium name="The Broad Institute Genome Sequencing Platform"/>
            <person name="Birren B."/>
            <person name="Lander E."/>
            <person name="Galagan J."/>
            <person name="Cuomo C."/>
            <person name="Devon K."/>
            <person name="Jaffe D."/>
            <person name="Butler J."/>
            <person name="Alvarez P."/>
            <person name="Gnerre S."/>
            <person name="Grabherr M."/>
            <person name="Kleber M."/>
            <person name="Mauceli E."/>
            <person name="Brockman W."/>
            <person name="Young S."/>
            <person name="LaButti K."/>
            <person name="Sykes S."/>
            <person name="DeCaprio D."/>
            <person name="Crawford M."/>
            <person name="Koehrsen M."/>
            <person name="Engels R."/>
            <person name="Montgomery P."/>
            <person name="Pearson M."/>
            <person name="Howarth C."/>
            <person name="Larson L."/>
            <person name="White J."/>
            <person name="O'Leary S."/>
            <person name="Kodira C."/>
            <person name="Zeng Q."/>
            <person name="Yandava C."/>
            <person name="Alvarado L."/>
            <person name="Longcore J."/>
            <person name="James T."/>
        </authorList>
    </citation>
    <scope>NUCLEOTIDE SEQUENCE [LARGE SCALE GENOMIC DNA]</scope>
    <source>
        <strain evidence="7 8">JEL423</strain>
    </source>
</reference>
<evidence type="ECO:0000256" key="5">
    <source>
        <dbReference type="ARBA" id="ARBA00023242"/>
    </source>
</evidence>
<evidence type="ECO:0000256" key="1">
    <source>
        <dbReference type="ARBA" id="ARBA00004123"/>
    </source>
</evidence>
<evidence type="ECO:0000259" key="6">
    <source>
        <dbReference type="PROSITE" id="PS50048"/>
    </source>
</evidence>
<dbReference type="SUPFAM" id="SSF57701">
    <property type="entry name" value="Zn2/Cys6 DNA-binding domain"/>
    <property type="match status" value="1"/>
</dbReference>
<proteinExistence type="predicted"/>
<keyword evidence="2" id="KW-0479">Metal-binding</keyword>
<dbReference type="GO" id="GO:0008270">
    <property type="term" value="F:zinc ion binding"/>
    <property type="evidence" value="ECO:0007669"/>
    <property type="project" value="InterPro"/>
</dbReference>
<evidence type="ECO:0000313" key="8">
    <source>
        <dbReference type="Proteomes" id="UP000077115"/>
    </source>
</evidence>
<dbReference type="InterPro" id="IPR001138">
    <property type="entry name" value="Zn2Cys6_DnaBD"/>
</dbReference>
<accession>A0A177WCH2</accession>
<protein>
    <recommendedName>
        <fullName evidence="6">Zn(2)-C6 fungal-type domain-containing protein</fullName>
    </recommendedName>
</protein>
<dbReference type="Proteomes" id="UP000077115">
    <property type="component" value="Unassembled WGS sequence"/>
</dbReference>
<dbReference type="CDD" id="cd12148">
    <property type="entry name" value="fungal_TF_MHR"/>
    <property type="match status" value="1"/>
</dbReference>
<evidence type="ECO:0000256" key="2">
    <source>
        <dbReference type="ARBA" id="ARBA00022723"/>
    </source>
</evidence>
<dbReference type="SMART" id="SM00066">
    <property type="entry name" value="GAL4"/>
    <property type="match status" value="1"/>
</dbReference>
<dbReference type="GO" id="GO:0003677">
    <property type="term" value="F:DNA binding"/>
    <property type="evidence" value="ECO:0007669"/>
    <property type="project" value="InterPro"/>
</dbReference>
<dbReference type="InterPro" id="IPR036864">
    <property type="entry name" value="Zn2-C6_fun-type_DNA-bd_sf"/>
</dbReference>
<keyword evidence="3" id="KW-0805">Transcription regulation</keyword>
<dbReference type="Pfam" id="PF00172">
    <property type="entry name" value="Zn_clus"/>
    <property type="match status" value="1"/>
</dbReference>
<name>A0A177WCH2_BATDL</name>
<comment type="subcellular location">
    <subcellularLocation>
        <location evidence="1">Nucleus</location>
    </subcellularLocation>
</comment>